<name>A0A1X0NJA9_9TRYP</name>
<keyword evidence="1" id="KW-1133">Transmembrane helix</keyword>
<dbReference type="AlphaFoldDB" id="A0A1X0NJA9"/>
<keyword evidence="3" id="KW-1185">Reference proteome</keyword>
<accession>A0A1X0NJA9</accession>
<evidence type="ECO:0000313" key="2">
    <source>
        <dbReference type="EMBL" id="ORC84854.1"/>
    </source>
</evidence>
<dbReference type="Proteomes" id="UP000192257">
    <property type="component" value="Unassembled WGS sequence"/>
</dbReference>
<feature type="transmembrane region" description="Helical" evidence="1">
    <location>
        <begin position="81"/>
        <end position="103"/>
    </location>
</feature>
<evidence type="ECO:0000256" key="1">
    <source>
        <dbReference type="SAM" id="Phobius"/>
    </source>
</evidence>
<evidence type="ECO:0000313" key="3">
    <source>
        <dbReference type="Proteomes" id="UP000192257"/>
    </source>
</evidence>
<dbReference type="RefSeq" id="XP_028878920.1">
    <property type="nucleotide sequence ID" value="XM_029029736.1"/>
</dbReference>
<proteinExistence type="predicted"/>
<sequence length="129" mass="14770">MFSFSPLLFVHAELSSSGAMKIYPHLFVSVTPAVAAPVVVSQSHDYVWADRERHADAKNTWIVMLNCCFRWSTRFCTCRSFFCFFLLPVYGCVTGIMVFHIVFASNDWIRLASVQAALRVSSFLDWHHN</sequence>
<reference evidence="2 3" key="1">
    <citation type="submission" date="2017-03" db="EMBL/GenBank/DDBJ databases">
        <title>An alternative strategy for trypanosome survival in the mammalian bloodstream revealed through genome and transcriptome analysis of the ubiquitous bovine parasite Trypanosoma (Megatrypanum) theileri.</title>
        <authorList>
            <person name="Kelly S."/>
            <person name="Ivens A."/>
            <person name="Mott A."/>
            <person name="O'Neill E."/>
            <person name="Emms D."/>
            <person name="Macleod O."/>
            <person name="Voorheis P."/>
            <person name="Matthews J."/>
            <person name="Matthews K."/>
            <person name="Carrington M."/>
        </authorList>
    </citation>
    <scope>NUCLEOTIDE SEQUENCE [LARGE SCALE GENOMIC DNA]</scope>
    <source>
        <strain evidence="2">Edinburgh</strain>
    </source>
</reference>
<organism evidence="2 3">
    <name type="scientific">Trypanosoma theileri</name>
    <dbReference type="NCBI Taxonomy" id="67003"/>
    <lineage>
        <taxon>Eukaryota</taxon>
        <taxon>Discoba</taxon>
        <taxon>Euglenozoa</taxon>
        <taxon>Kinetoplastea</taxon>
        <taxon>Metakinetoplastina</taxon>
        <taxon>Trypanosomatida</taxon>
        <taxon>Trypanosomatidae</taxon>
        <taxon>Trypanosoma</taxon>
    </lineage>
</organism>
<protein>
    <submittedName>
        <fullName evidence="2">Uncharacterized protein</fullName>
    </submittedName>
</protein>
<dbReference type="VEuPathDB" id="TriTrypDB:TM35_000401210"/>
<dbReference type="GeneID" id="39989516"/>
<dbReference type="EMBL" id="NBCO01000040">
    <property type="protein sequence ID" value="ORC84854.1"/>
    <property type="molecule type" value="Genomic_DNA"/>
</dbReference>
<keyword evidence="1" id="KW-0812">Transmembrane</keyword>
<comment type="caution">
    <text evidence="2">The sequence shown here is derived from an EMBL/GenBank/DDBJ whole genome shotgun (WGS) entry which is preliminary data.</text>
</comment>
<gene>
    <name evidence="2" type="ORF">TM35_000401210</name>
</gene>
<keyword evidence="1" id="KW-0472">Membrane</keyword>